<comment type="caution">
    <text evidence="3">The sequence shown here is derived from an EMBL/GenBank/DDBJ whole genome shotgun (WGS) entry which is preliminary data.</text>
</comment>
<organism evidence="3 4">
    <name type="scientific">Polytolypa hystricis (strain UAMH7299)</name>
    <dbReference type="NCBI Taxonomy" id="1447883"/>
    <lineage>
        <taxon>Eukaryota</taxon>
        <taxon>Fungi</taxon>
        <taxon>Dikarya</taxon>
        <taxon>Ascomycota</taxon>
        <taxon>Pezizomycotina</taxon>
        <taxon>Eurotiomycetes</taxon>
        <taxon>Eurotiomycetidae</taxon>
        <taxon>Onygenales</taxon>
        <taxon>Onygenales incertae sedis</taxon>
        <taxon>Polytolypa</taxon>
    </lineage>
</organism>
<keyword evidence="4" id="KW-1185">Reference proteome</keyword>
<sequence>MESRVEELLAQLEEEKKWREAAEAQAEEERGLQQEEQRRREEAEGLAADSELTNYERGEDSQCADRELRFTVTFCQAVIGGKRKCRKKIPWTEIQLCFEHKDFAFPCYILRLPIELRQHIFSYILDEYQGSYSEFYTYYTFLKVARLNRQIFQDATDVLYRNLVCNIFLSGENVCILGTKCHSVQPGSWQRFKQITFKLDISCDISVRYGPMVKNIQLIVSHLRDSNLVKLHVYLDSYLFWYQGTYSVGLIHHSLPLLGAFRQLGRVREPSFAICPVYVGGSGDIEQWLKSTSNDAEVTAMAMEWRRSYEEWAESLRRGYLEEGK</sequence>
<evidence type="ECO:0000313" key="3">
    <source>
        <dbReference type="EMBL" id="PGG97411.1"/>
    </source>
</evidence>
<feature type="domain" description="Probable treble clef zinc finger fungi" evidence="2">
    <location>
        <begin position="73"/>
        <end position="103"/>
    </location>
</feature>
<proteinExistence type="predicted"/>
<dbReference type="InterPro" id="IPR058252">
    <property type="entry name" value="zf_Tbcl_4"/>
</dbReference>
<dbReference type="OrthoDB" id="4179317at2759"/>
<evidence type="ECO:0000256" key="1">
    <source>
        <dbReference type="SAM" id="MobiDB-lite"/>
    </source>
</evidence>
<feature type="region of interest" description="Disordered" evidence="1">
    <location>
        <begin position="19"/>
        <end position="45"/>
    </location>
</feature>
<evidence type="ECO:0000313" key="4">
    <source>
        <dbReference type="Proteomes" id="UP000224634"/>
    </source>
</evidence>
<feature type="compositionally biased region" description="Basic and acidic residues" evidence="1">
    <location>
        <begin position="19"/>
        <end position="43"/>
    </location>
</feature>
<name>A0A2B7WLM2_POLH7</name>
<dbReference type="Proteomes" id="UP000224634">
    <property type="component" value="Unassembled WGS sequence"/>
</dbReference>
<dbReference type="Pfam" id="PF26648">
    <property type="entry name" value="zf_Tbcl_4"/>
    <property type="match status" value="1"/>
</dbReference>
<protein>
    <recommendedName>
        <fullName evidence="2">Probable treble clef zinc finger fungi domain-containing protein</fullName>
    </recommendedName>
</protein>
<gene>
    <name evidence="3" type="ORF">AJ80_09702</name>
</gene>
<dbReference type="EMBL" id="PDNA01000322">
    <property type="protein sequence ID" value="PGG97411.1"/>
    <property type="molecule type" value="Genomic_DNA"/>
</dbReference>
<reference evidence="3 4" key="1">
    <citation type="submission" date="2017-10" db="EMBL/GenBank/DDBJ databases">
        <title>Comparative genomics in systemic dimorphic fungi from Ajellomycetaceae.</title>
        <authorList>
            <person name="Munoz J.F."/>
            <person name="Mcewen J.G."/>
            <person name="Clay O.K."/>
            <person name="Cuomo C.A."/>
        </authorList>
    </citation>
    <scope>NUCLEOTIDE SEQUENCE [LARGE SCALE GENOMIC DNA]</scope>
    <source>
        <strain evidence="3 4">UAMH7299</strain>
    </source>
</reference>
<evidence type="ECO:0000259" key="2">
    <source>
        <dbReference type="Pfam" id="PF26648"/>
    </source>
</evidence>
<dbReference type="STRING" id="1447883.A0A2B7WLM2"/>
<accession>A0A2B7WLM2</accession>
<dbReference type="AlphaFoldDB" id="A0A2B7WLM2"/>